<protein>
    <submittedName>
        <fullName evidence="2">Uncharacterized protein</fullName>
    </submittedName>
</protein>
<accession>U4LIE0</accession>
<feature type="compositionally biased region" description="Polar residues" evidence="1">
    <location>
        <begin position="415"/>
        <end position="425"/>
    </location>
</feature>
<reference evidence="2 3" key="1">
    <citation type="journal article" date="2013" name="PLoS Genet.">
        <title>The genome and development-dependent transcriptomes of Pyronema confluens: a window into fungal evolution.</title>
        <authorList>
            <person name="Traeger S."/>
            <person name="Altegoer F."/>
            <person name="Freitag M."/>
            <person name="Gabaldon T."/>
            <person name="Kempken F."/>
            <person name="Kumar A."/>
            <person name="Marcet-Houben M."/>
            <person name="Poggeler S."/>
            <person name="Stajich J.E."/>
            <person name="Nowrousian M."/>
        </authorList>
    </citation>
    <scope>NUCLEOTIDE SEQUENCE [LARGE SCALE GENOMIC DNA]</scope>
    <source>
        <strain evidence="3">CBS 100304</strain>
        <tissue evidence="2">Vegetative mycelium</tissue>
    </source>
</reference>
<feature type="region of interest" description="Disordered" evidence="1">
    <location>
        <begin position="382"/>
        <end position="441"/>
    </location>
</feature>
<feature type="region of interest" description="Disordered" evidence="1">
    <location>
        <begin position="174"/>
        <end position="201"/>
    </location>
</feature>
<name>U4LIE0_PYROM</name>
<feature type="compositionally biased region" description="Basic and acidic residues" evidence="1">
    <location>
        <begin position="432"/>
        <end position="441"/>
    </location>
</feature>
<proteinExistence type="predicted"/>
<keyword evidence="3" id="KW-1185">Reference proteome</keyword>
<dbReference type="AlphaFoldDB" id="U4LIE0"/>
<gene>
    <name evidence="2" type="ORF">PCON_11226</name>
</gene>
<dbReference type="EMBL" id="HF935629">
    <property type="protein sequence ID" value="CCX31703.1"/>
    <property type="molecule type" value="Genomic_DNA"/>
</dbReference>
<feature type="compositionally biased region" description="Acidic residues" evidence="1">
    <location>
        <begin position="181"/>
        <end position="197"/>
    </location>
</feature>
<evidence type="ECO:0000313" key="2">
    <source>
        <dbReference type="EMBL" id="CCX31703.1"/>
    </source>
</evidence>
<sequence length="441" mass="51627">MDTKDTKDNKCLCRECDYEDFEDWTWVEFIIKRPCHSYKILQALRRGDTATKKGESFPPNLRCPPKDWDHLLQAFRERRKINRYGIIEPAFTSVYNRDLLYLVHKSIEKQQLRESMKEETVAKYVAIRARQIINSINDTPGATKLEASTYDLCWYEFVERLKVVMIRRRKEAKKVQKGEKEENEEEYEEEYDEEDPKADEKKEDGTAWLDYIFANPETTISNLRQKNGGDPARFPRLLCSDKDFEILLKAFDKLGKNDHVDYDEENGITPICQHNCFFSINLMLCVSLSILHGHLRHGMPENEAFGLKDERSTVIMKTIRKNLRTSVRKDEVEFIKRWAEFLGYIRGFKEEAMMTEQMKDLELSTGSSGEVTKEVIKEVTKEVTKKVTKEATKEASKEASKEETNEASKEGLNNEWGSDSSNNSIRRAYKKERREGKRKAE</sequence>
<evidence type="ECO:0000313" key="3">
    <source>
        <dbReference type="Proteomes" id="UP000018144"/>
    </source>
</evidence>
<dbReference type="OrthoDB" id="10431457at2759"/>
<evidence type="ECO:0000256" key="1">
    <source>
        <dbReference type="SAM" id="MobiDB-lite"/>
    </source>
</evidence>
<organism evidence="2 3">
    <name type="scientific">Pyronema omphalodes (strain CBS 100304)</name>
    <name type="common">Pyronema confluens</name>
    <dbReference type="NCBI Taxonomy" id="1076935"/>
    <lineage>
        <taxon>Eukaryota</taxon>
        <taxon>Fungi</taxon>
        <taxon>Dikarya</taxon>
        <taxon>Ascomycota</taxon>
        <taxon>Pezizomycotina</taxon>
        <taxon>Pezizomycetes</taxon>
        <taxon>Pezizales</taxon>
        <taxon>Pyronemataceae</taxon>
        <taxon>Pyronema</taxon>
    </lineage>
</organism>
<dbReference type="Proteomes" id="UP000018144">
    <property type="component" value="Unassembled WGS sequence"/>
</dbReference>
<feature type="compositionally biased region" description="Basic and acidic residues" evidence="1">
    <location>
        <begin position="382"/>
        <end position="409"/>
    </location>
</feature>